<comment type="caution">
    <text evidence="1">The sequence shown here is derived from an EMBL/GenBank/DDBJ whole genome shotgun (WGS) entry which is preliminary data.</text>
</comment>
<organism evidence="1 2">
    <name type="scientific">Mycolicibacterium parafortuitum</name>
    <name type="common">Mycobacterium parafortuitum</name>
    <dbReference type="NCBI Taxonomy" id="39692"/>
    <lineage>
        <taxon>Bacteria</taxon>
        <taxon>Bacillati</taxon>
        <taxon>Actinomycetota</taxon>
        <taxon>Actinomycetes</taxon>
        <taxon>Mycobacteriales</taxon>
        <taxon>Mycobacteriaceae</taxon>
        <taxon>Mycolicibacterium</taxon>
    </lineage>
</organism>
<accession>A0ACC6MP45</accession>
<evidence type="ECO:0000313" key="1">
    <source>
        <dbReference type="EMBL" id="MDZ5088721.1"/>
    </source>
</evidence>
<dbReference type="Proteomes" id="UP001289645">
    <property type="component" value="Unassembled WGS sequence"/>
</dbReference>
<keyword evidence="2" id="KW-1185">Reference proteome</keyword>
<name>A0ACC6MP45_MYCPF</name>
<protein>
    <submittedName>
        <fullName evidence="1">Uncharacterized protein</fullName>
    </submittedName>
</protein>
<reference evidence="1 2" key="1">
    <citation type="journal article" date="2021" name="Chemosphere">
        <title>Bioballs carrying a syntrophic Rhodococcus and Mycolicibacterium consortium for simultaneous sorption and biodegradation of fuel oil in contaminated freshwater.</title>
        <authorList>
            <person name="Naloka K."/>
            <person name="Polrit D."/>
            <person name="Muangchinda C."/>
            <person name="Thoetkiattikul H."/>
            <person name="Pinyakong O."/>
        </authorList>
    </citation>
    <scope>NUCLEOTIDE SEQUENCE [LARGE SCALE GENOMIC DNA]</scope>
    <source>
        <strain evidence="1 2">J101</strain>
    </source>
</reference>
<dbReference type="EMBL" id="JAOXLN010000038">
    <property type="protein sequence ID" value="MDZ5088721.1"/>
    <property type="molecule type" value="Genomic_DNA"/>
</dbReference>
<evidence type="ECO:0000313" key="2">
    <source>
        <dbReference type="Proteomes" id="UP001289645"/>
    </source>
</evidence>
<sequence>MAAFLARQALEVIVDERCTDLGAPAAWASMRTKLAVLRSLDDEEAADSAAIAWNRLSSACHVHAFELQPSAAEVQHLCGLVASLLRVPDALES</sequence>
<proteinExistence type="predicted"/>
<gene>
    <name evidence="1" type="ORF">OHX15_25280</name>
</gene>